<dbReference type="FunFam" id="3.30.420.390:FF:000004">
    <property type="entry name" value="DNA polymerase subunit gamma-1, mitochondrial"/>
    <property type="match status" value="1"/>
</dbReference>
<accession>A0ABD2WUH4</accession>
<dbReference type="InterPro" id="IPR001098">
    <property type="entry name" value="DNA-dir_DNA_pol_A_palm_dom"/>
</dbReference>
<dbReference type="PRINTS" id="PR00867">
    <property type="entry name" value="DNAPOLG"/>
</dbReference>
<dbReference type="AlphaFoldDB" id="A0ABD2WUH4"/>
<keyword evidence="8" id="KW-1185">Reference proteome</keyword>
<dbReference type="InterPro" id="IPR043502">
    <property type="entry name" value="DNA/RNA_pol_sf"/>
</dbReference>
<evidence type="ECO:0000256" key="4">
    <source>
        <dbReference type="ARBA" id="ARBA00022932"/>
    </source>
</evidence>
<dbReference type="EMBL" id="JBJJXI010000070">
    <property type="protein sequence ID" value="KAL3396647.1"/>
    <property type="molecule type" value="Genomic_DNA"/>
</dbReference>
<keyword evidence="3" id="KW-0548">Nucleotidyltransferase</keyword>
<evidence type="ECO:0000313" key="8">
    <source>
        <dbReference type="Proteomes" id="UP001627154"/>
    </source>
</evidence>
<dbReference type="GO" id="GO:0003887">
    <property type="term" value="F:DNA-directed DNA polymerase activity"/>
    <property type="evidence" value="ECO:0007669"/>
    <property type="project" value="UniProtKB-KW"/>
</dbReference>
<dbReference type="Gene3D" id="1.10.150.20">
    <property type="entry name" value="5' to 3' exonuclease, C-terminal subdomain"/>
    <property type="match status" value="1"/>
</dbReference>
<dbReference type="Gene3D" id="3.30.70.370">
    <property type="match status" value="1"/>
</dbReference>
<dbReference type="EC" id="2.7.7.7" evidence="1"/>
<dbReference type="SUPFAM" id="SSF53098">
    <property type="entry name" value="Ribonuclease H-like"/>
    <property type="match status" value="1"/>
</dbReference>
<dbReference type="Pfam" id="PF00476">
    <property type="entry name" value="DNA_pol_A"/>
    <property type="match status" value="1"/>
</dbReference>
<name>A0ABD2WUH4_9HYME</name>
<keyword evidence="2" id="KW-0808">Transferase</keyword>
<dbReference type="Gene3D" id="3.30.420.390">
    <property type="match status" value="2"/>
</dbReference>
<dbReference type="PANTHER" id="PTHR10267">
    <property type="entry name" value="DNA POLYMERASE SUBUNIT GAMMA-1"/>
    <property type="match status" value="1"/>
</dbReference>
<dbReference type="PROSITE" id="PS00447">
    <property type="entry name" value="DNA_POLYMERASE_A"/>
    <property type="match status" value="1"/>
</dbReference>
<dbReference type="InterPro" id="IPR041336">
    <property type="entry name" value="DNApol_Exo"/>
</dbReference>
<dbReference type="InterPro" id="IPR012337">
    <property type="entry name" value="RNaseH-like_sf"/>
</dbReference>
<evidence type="ECO:0000256" key="5">
    <source>
        <dbReference type="ARBA" id="ARBA00031966"/>
    </source>
</evidence>
<comment type="caution">
    <text evidence="7">The sequence shown here is derived from an EMBL/GenBank/DDBJ whole genome shotgun (WGS) entry which is preliminary data.</text>
</comment>
<keyword evidence="4" id="KW-0239">DNA-directed DNA polymerase</keyword>
<evidence type="ECO:0000259" key="6">
    <source>
        <dbReference type="SMART" id="SM00482"/>
    </source>
</evidence>
<dbReference type="Pfam" id="PF18136">
    <property type="entry name" value="DNApol_Exo"/>
    <property type="match status" value="1"/>
</dbReference>
<proteinExistence type="predicted"/>
<evidence type="ECO:0000256" key="1">
    <source>
        <dbReference type="ARBA" id="ARBA00012417"/>
    </source>
</evidence>
<gene>
    <name evidence="7" type="ORF">TKK_009517</name>
</gene>
<evidence type="ECO:0000256" key="3">
    <source>
        <dbReference type="ARBA" id="ARBA00022695"/>
    </source>
</evidence>
<sequence>MKCVSTFTIAKKVLSKSQRSLKLYDQCKHEYSSSKQAFAESESDKEKQNLLKNETRFNEINLQMLSRNLYQQIFGNDFKRAEFDENAVLSVKKDLAKFEISTSNSEIIPDVNITIPPLKGSNIEEHFKNIAREQVDPYLNIIFNLLGNIPPMPKKFVFQEGWTKYYNNTYESVDYPEEDGLIYDVEVCVKNGPFPTLATAVGNNAWYSWCSKQLIDGGSQNFSNKIVTPDYLIPLESSKSDKGTCLNNFQKTPKIIVGHNVSYDRVRTKEQYWLNETATRFLDTMSLHICISGSSSYQRTILQSKSAAEENHYLHSISSLNNLADVHKLYCKTEINKEERNIFVEEEIEVIREKFQELTHYCASDVIATHNVLKKLFPMFLERFPHPATLAGMLELGSAYLPVNYNWKRYIEEAETTFDDLNLESKSCLSKRADQVCRLLLDEKYKENPWMWDEDWSIKDLKMKKGCEKVYLKQKEDLATLDRKPNIIEKFNYLEKTREYLPKKKSHLPGYPNWYRKLCYKDEECEIKFPKAQKISTSMNVTPKILNLSWKNYPLHHIKEFGWGFLVPYKAESSTSKIPLEQIFQHLSNKNVSPEEHNKLIRETIINIQEEKNSKEVSRPSWFQPAKSDDQPDANLDDCCYFFKLPHKDGLFLNVGNPLAKDFINKFLENVLTGIDASASRILEISTMSSYWKNNRDRILSQLVVWLDSKENFMNSKVKKNHQTINFGAIIPQVVVSGTLTRRAVEPTWMTASNAQYDRIGSELRAMINAPANYNIVGADVDSQELWIASVLGDAFSTTNKIQGGTPFSWMTLIGDKSKRTDMHSVTAKAIGISRDQAKIINYARIYGAGKIFAKRLLKQFNPTMSDKEASEKSSKMFLMTKGQKYFRLKENYISGAFGDRLYTPSETFKVAKLLGKNRDEVFERGKWTGGTESVMFNSLEEIAAEKHPATPFLNSRLSRALEKESNDTYLPTKINWVVQSSAVDFLHLILVNMRWLMGRNARLCLTFHDEVRYLVASKHKYNAALAMHVTNLMVRSFFVSRLQMKDLPMSVAFFTAVEVDSALRKEASSDCKTMSNPHGLKEGYGIEPGESLNVWTAIEKSKGCVGTINLDSKK</sequence>
<evidence type="ECO:0000256" key="2">
    <source>
        <dbReference type="ARBA" id="ARBA00022679"/>
    </source>
</evidence>
<dbReference type="InterPro" id="IPR019760">
    <property type="entry name" value="DNA-dir_DNA_pol_A_CS"/>
</dbReference>
<organism evidence="7 8">
    <name type="scientific">Trichogramma kaykai</name>
    <dbReference type="NCBI Taxonomy" id="54128"/>
    <lineage>
        <taxon>Eukaryota</taxon>
        <taxon>Metazoa</taxon>
        <taxon>Ecdysozoa</taxon>
        <taxon>Arthropoda</taxon>
        <taxon>Hexapoda</taxon>
        <taxon>Insecta</taxon>
        <taxon>Pterygota</taxon>
        <taxon>Neoptera</taxon>
        <taxon>Endopterygota</taxon>
        <taxon>Hymenoptera</taxon>
        <taxon>Apocrita</taxon>
        <taxon>Proctotrupomorpha</taxon>
        <taxon>Chalcidoidea</taxon>
        <taxon>Trichogrammatidae</taxon>
        <taxon>Trichogramma</taxon>
    </lineage>
</organism>
<dbReference type="SUPFAM" id="SSF56672">
    <property type="entry name" value="DNA/RNA polymerases"/>
    <property type="match status" value="1"/>
</dbReference>
<dbReference type="PANTHER" id="PTHR10267:SF0">
    <property type="entry name" value="DNA POLYMERASE SUBUNIT GAMMA-1"/>
    <property type="match status" value="1"/>
</dbReference>
<protein>
    <recommendedName>
        <fullName evidence="1">DNA-directed DNA polymerase</fullName>
        <ecNumber evidence="1">2.7.7.7</ecNumber>
    </recommendedName>
    <alternativeName>
        <fullName evidence="5">Mitochondrial DNA polymerase catalytic subunit</fullName>
    </alternativeName>
</protein>
<evidence type="ECO:0000313" key="7">
    <source>
        <dbReference type="EMBL" id="KAL3396647.1"/>
    </source>
</evidence>
<dbReference type="InterPro" id="IPR002297">
    <property type="entry name" value="DNA-dir_DNA_pol_A_mt"/>
</dbReference>
<feature type="domain" description="DNA-directed DNA polymerase family A palm" evidence="6">
    <location>
        <begin position="761"/>
        <end position="1020"/>
    </location>
</feature>
<dbReference type="GO" id="GO:0042575">
    <property type="term" value="C:DNA polymerase complex"/>
    <property type="evidence" value="ECO:0007669"/>
    <property type="project" value="UniProtKB-ARBA"/>
</dbReference>
<dbReference type="Proteomes" id="UP001627154">
    <property type="component" value="Unassembled WGS sequence"/>
</dbReference>
<dbReference type="SMART" id="SM00482">
    <property type="entry name" value="POLAc"/>
    <property type="match status" value="1"/>
</dbReference>
<reference evidence="7 8" key="1">
    <citation type="journal article" date="2024" name="bioRxiv">
        <title>A reference genome for Trichogramma kaykai: A tiny desert-dwelling parasitoid wasp with competing sex-ratio distorters.</title>
        <authorList>
            <person name="Culotta J."/>
            <person name="Lindsey A.R."/>
        </authorList>
    </citation>
    <scope>NUCLEOTIDE SEQUENCE [LARGE SCALE GENOMIC DNA]</scope>
    <source>
        <strain evidence="7 8">KSX58</strain>
    </source>
</reference>